<evidence type="ECO:0000259" key="2">
    <source>
        <dbReference type="Pfam" id="PF00857"/>
    </source>
</evidence>
<dbReference type="SUPFAM" id="SSF52499">
    <property type="entry name" value="Isochorismatase-like hydrolases"/>
    <property type="match status" value="1"/>
</dbReference>
<dbReference type="InterPro" id="IPR016291">
    <property type="entry name" value="Isochorismatase"/>
</dbReference>
<dbReference type="PANTHER" id="PTHR43540:SF6">
    <property type="entry name" value="ISOCHORISMATASE-LIKE DOMAIN-CONTAINING PROTEIN"/>
    <property type="match status" value="1"/>
</dbReference>
<dbReference type="Proteomes" id="UP001156627">
    <property type="component" value="Unassembled WGS sequence"/>
</dbReference>
<dbReference type="Pfam" id="PF00857">
    <property type="entry name" value="Isochorismatase"/>
    <property type="match status" value="1"/>
</dbReference>
<sequence length="197" mass="21717">MASVLLIIDMQVDFFAHEGLVRQRSALAAHTNALIAMARAAKVPIVWVKQEFLPDLSDASLEVKRGRISIVIAGTPGAMLLPELDAQVQDLVVVKKRYSAFFGTVLDTFLSRIGCTRLIVAGINTHACIRTTVVDAYQRDYEVILAGDCISSHDKTHHEISWKYMDGKLGIGMSNERLGDLLRSQVVGAEPLSRRSR</sequence>
<comment type="caution">
    <text evidence="3">The sequence shown here is derived from an EMBL/GenBank/DDBJ whole genome shotgun (WGS) entry which is preliminary data.</text>
</comment>
<evidence type="ECO:0000256" key="1">
    <source>
        <dbReference type="ARBA" id="ARBA00022801"/>
    </source>
</evidence>
<organism evidence="3 4">
    <name type="scientific">Dyella flagellata</name>
    <dbReference type="NCBI Taxonomy" id="1867833"/>
    <lineage>
        <taxon>Bacteria</taxon>
        <taxon>Pseudomonadati</taxon>
        <taxon>Pseudomonadota</taxon>
        <taxon>Gammaproteobacteria</taxon>
        <taxon>Lysobacterales</taxon>
        <taxon>Rhodanobacteraceae</taxon>
        <taxon>Dyella</taxon>
    </lineage>
</organism>
<dbReference type="EMBL" id="BSOA01000049">
    <property type="protein sequence ID" value="GLQ90625.1"/>
    <property type="molecule type" value="Genomic_DNA"/>
</dbReference>
<dbReference type="InterPro" id="IPR036380">
    <property type="entry name" value="Isochorismatase-like_sf"/>
</dbReference>
<protein>
    <recommendedName>
        <fullName evidence="2">Isochorismatase-like domain-containing protein</fullName>
    </recommendedName>
</protein>
<name>A0ABQ5XG02_9GAMM</name>
<dbReference type="CDD" id="cd00431">
    <property type="entry name" value="cysteine_hydrolases"/>
    <property type="match status" value="1"/>
</dbReference>
<keyword evidence="4" id="KW-1185">Reference proteome</keyword>
<gene>
    <name evidence="3" type="ORF">GCM10007898_42010</name>
</gene>
<dbReference type="PANTHER" id="PTHR43540">
    <property type="entry name" value="PEROXYUREIDOACRYLATE/UREIDOACRYLATE AMIDOHYDROLASE-RELATED"/>
    <property type="match status" value="1"/>
</dbReference>
<evidence type="ECO:0000313" key="3">
    <source>
        <dbReference type="EMBL" id="GLQ90625.1"/>
    </source>
</evidence>
<evidence type="ECO:0000313" key="4">
    <source>
        <dbReference type="Proteomes" id="UP001156627"/>
    </source>
</evidence>
<accession>A0ABQ5XG02</accession>
<proteinExistence type="predicted"/>
<reference evidence="4" key="1">
    <citation type="journal article" date="2019" name="Int. J. Syst. Evol. Microbiol.">
        <title>The Global Catalogue of Microorganisms (GCM) 10K type strain sequencing project: providing services to taxonomists for standard genome sequencing and annotation.</title>
        <authorList>
            <consortium name="The Broad Institute Genomics Platform"/>
            <consortium name="The Broad Institute Genome Sequencing Center for Infectious Disease"/>
            <person name="Wu L."/>
            <person name="Ma J."/>
        </authorList>
    </citation>
    <scope>NUCLEOTIDE SEQUENCE [LARGE SCALE GENOMIC DNA]</scope>
    <source>
        <strain evidence="4">NBRC 111981</strain>
    </source>
</reference>
<feature type="domain" description="Isochorismatase-like" evidence="2">
    <location>
        <begin position="3"/>
        <end position="170"/>
    </location>
</feature>
<dbReference type="Gene3D" id="3.40.50.850">
    <property type="entry name" value="Isochorismatase-like"/>
    <property type="match status" value="1"/>
</dbReference>
<dbReference type="InterPro" id="IPR050272">
    <property type="entry name" value="Isochorismatase-like_hydrls"/>
</dbReference>
<keyword evidence="1" id="KW-0378">Hydrolase</keyword>
<dbReference type="PRINTS" id="PR01398">
    <property type="entry name" value="ISCHRISMTASE"/>
</dbReference>
<dbReference type="InterPro" id="IPR000868">
    <property type="entry name" value="Isochorismatase-like_dom"/>
</dbReference>